<reference evidence="1 2" key="1">
    <citation type="submission" date="2018-12" db="EMBL/GenBank/DDBJ databases">
        <authorList>
            <consortium name="Pathogen Informatics"/>
        </authorList>
    </citation>
    <scope>NUCLEOTIDE SEQUENCE [LARGE SCALE GENOMIC DNA]</scope>
    <source>
        <strain evidence="1 2">NCTC13193</strain>
    </source>
</reference>
<evidence type="ECO:0000313" key="1">
    <source>
        <dbReference type="EMBL" id="VEI69430.1"/>
    </source>
</evidence>
<dbReference type="Pfam" id="PF05269">
    <property type="entry name" value="Phage_CII"/>
    <property type="match status" value="1"/>
</dbReference>
<organism evidence="1 2">
    <name type="scientific">Serratia fonticola</name>
    <dbReference type="NCBI Taxonomy" id="47917"/>
    <lineage>
        <taxon>Bacteria</taxon>
        <taxon>Pseudomonadati</taxon>
        <taxon>Pseudomonadota</taxon>
        <taxon>Gammaproteobacteria</taxon>
        <taxon>Enterobacterales</taxon>
        <taxon>Yersiniaceae</taxon>
        <taxon>Serratia</taxon>
    </lineage>
</organism>
<proteinExistence type="predicted"/>
<dbReference type="RefSeq" id="WP_141132075.1">
    <property type="nucleotide sequence ID" value="NZ_CAMKUD010000009.1"/>
</dbReference>
<dbReference type="AlphaFoldDB" id="A0A448SP46"/>
<sequence length="99" mass="11001">MENASYSKPTETEINRAETDLLLTVSQVTGRKFAELAGWHESKISRTNWRDIATIFCIARMAAECSPLGRALQEVFRAVGNKKPLAATKGSEQQITIVF</sequence>
<dbReference type="EMBL" id="LR134492">
    <property type="protein sequence ID" value="VEI69430.1"/>
    <property type="molecule type" value="Genomic_DNA"/>
</dbReference>
<gene>
    <name evidence="1" type="ORF">NCTC13193_02659</name>
</gene>
<evidence type="ECO:0000313" key="2">
    <source>
        <dbReference type="Proteomes" id="UP000270487"/>
    </source>
</evidence>
<dbReference type="GO" id="GO:0003677">
    <property type="term" value="F:DNA binding"/>
    <property type="evidence" value="ECO:0007669"/>
    <property type="project" value="InterPro"/>
</dbReference>
<accession>A0A448SP46</accession>
<dbReference type="Proteomes" id="UP000270487">
    <property type="component" value="Chromosome"/>
</dbReference>
<dbReference type="GO" id="GO:0006355">
    <property type="term" value="P:regulation of DNA-templated transcription"/>
    <property type="evidence" value="ECO:0007669"/>
    <property type="project" value="InterPro"/>
</dbReference>
<dbReference type="InterPro" id="IPR007933">
    <property type="entry name" value="Transcrpt_activ_CII"/>
</dbReference>
<name>A0A448SP46_SERFO</name>
<protein>
    <submittedName>
        <fullName evidence="1">Bacteriophage CII protein</fullName>
    </submittedName>
</protein>